<dbReference type="EMBL" id="CCBN010000003">
    <property type="protein sequence ID" value="CDO52443.1"/>
    <property type="molecule type" value="Genomic_DNA"/>
</dbReference>
<dbReference type="GO" id="GO:0005874">
    <property type="term" value="C:microtubule"/>
    <property type="evidence" value="ECO:0007669"/>
    <property type="project" value="UniProtKB-KW"/>
</dbReference>
<sequence>MAPSQLQIKTNALGRLLKESKLYQKEAEEQQVRVDKLKANSSDEYEIKKAVEVLEDTKQMVPEIRKKIVSTLEGLKAFVQNESDEDKSAAFEKIAEAEKFLA</sequence>
<dbReference type="InterPro" id="IPR004226">
    <property type="entry name" value="TBCA"/>
</dbReference>
<dbReference type="AlphaFoldDB" id="A0A0J9X6N0"/>
<dbReference type="PANTHER" id="PTHR21500:SF0">
    <property type="entry name" value="TUBULIN-SPECIFIC CHAPERONE A"/>
    <property type="match status" value="1"/>
</dbReference>
<reference evidence="5" key="3">
    <citation type="submission" date="2020-01" db="EMBL/GenBank/DDBJ databases">
        <authorList>
            <person name="Perkins V."/>
            <person name="Lessard M.-H."/>
            <person name="Dugat-Bony E."/>
            <person name="Frenette M."/>
            <person name="Labrie S."/>
        </authorList>
    </citation>
    <scope>NUCLEOTIDE SEQUENCE</scope>
    <source>
        <strain evidence="5">LMA-70</strain>
    </source>
</reference>
<comment type="subcellular location">
    <subcellularLocation>
        <location evidence="3">Cytoplasm</location>
        <location evidence="3">Cytoskeleton</location>
    </subcellularLocation>
</comment>
<evidence type="ECO:0000313" key="6">
    <source>
        <dbReference type="Proteomes" id="UP000242525"/>
    </source>
</evidence>
<keyword evidence="2 3" id="KW-0143">Chaperone</keyword>
<comment type="caution">
    <text evidence="4">The sequence shown here is derived from an EMBL/GenBank/DDBJ whole genome shotgun (WGS) entry which is preliminary data.</text>
</comment>
<keyword evidence="3" id="KW-0493">Microtubule</keyword>
<evidence type="ECO:0000256" key="3">
    <source>
        <dbReference type="RuleBase" id="RU364030"/>
    </source>
</evidence>
<accession>A0A0J9X6N0</accession>
<evidence type="ECO:0000256" key="2">
    <source>
        <dbReference type="ARBA" id="ARBA00023186"/>
    </source>
</evidence>
<keyword evidence="3" id="KW-0963">Cytoplasm</keyword>
<dbReference type="Proteomes" id="UP000242525">
    <property type="component" value="Unassembled WGS sequence"/>
</dbReference>
<dbReference type="PANTHER" id="PTHR21500">
    <property type="entry name" value="TUBULIN-SPECIFIC CHAPERONE A"/>
    <property type="match status" value="1"/>
</dbReference>
<name>A0A0J9X6N0_GEOCN</name>
<comment type="similarity">
    <text evidence="1 3">Belongs to the TBCA family.</text>
</comment>
<dbReference type="EMBL" id="QQZK01000040">
    <property type="protein sequence ID" value="KAF5101096.1"/>
    <property type="molecule type" value="Genomic_DNA"/>
</dbReference>
<protein>
    <recommendedName>
        <fullName evidence="3">Tubulin-specific chaperone A</fullName>
    </recommendedName>
</protein>
<evidence type="ECO:0000313" key="4">
    <source>
        <dbReference type="EMBL" id="CDO52443.1"/>
    </source>
</evidence>
<dbReference type="OrthoDB" id="296187at2759"/>
<comment type="subunit">
    <text evidence="3">Supercomplex made of cofactors A to E. Cofactors A and D function by capturing and stabilizing tubulin in a quasi-native conformation. Cofactor E binds to the cofactor D-tubulin complex; interaction with cofactor C then causes the release of tubulin polypeptides that are committed to the native state.</text>
</comment>
<dbReference type="Gene3D" id="1.20.58.90">
    <property type="match status" value="1"/>
</dbReference>
<reference evidence="4 6" key="1">
    <citation type="submission" date="2014-03" db="EMBL/GenBank/DDBJ databases">
        <authorList>
            <person name="Casaregola S."/>
        </authorList>
    </citation>
    <scope>NUCLEOTIDE SEQUENCE [LARGE SCALE GENOMIC DNA]</scope>
    <source>
        <strain evidence="4 6">CLIB 918</strain>
    </source>
</reference>
<dbReference type="InterPro" id="IPR036126">
    <property type="entry name" value="TBCA_sf"/>
</dbReference>
<proteinExistence type="inferred from homology"/>
<dbReference type="STRING" id="1173061.A0A0J9X6N0"/>
<keyword evidence="3" id="KW-0206">Cytoskeleton</keyword>
<evidence type="ECO:0000313" key="5">
    <source>
        <dbReference type="EMBL" id="KAF5101096.1"/>
    </source>
</evidence>
<gene>
    <name evidence="4" type="ORF">BN980_GECA03s02023g</name>
    <name evidence="5" type="ORF">DV451_002282</name>
</gene>
<organism evidence="4 6">
    <name type="scientific">Geotrichum candidum</name>
    <name type="common">Oospora lactis</name>
    <name type="synonym">Dipodascus geotrichum</name>
    <dbReference type="NCBI Taxonomy" id="1173061"/>
    <lineage>
        <taxon>Eukaryota</taxon>
        <taxon>Fungi</taxon>
        <taxon>Dikarya</taxon>
        <taxon>Ascomycota</taxon>
        <taxon>Saccharomycotina</taxon>
        <taxon>Dipodascomycetes</taxon>
        <taxon>Dipodascales</taxon>
        <taxon>Dipodascaceae</taxon>
        <taxon>Geotrichum</taxon>
    </lineage>
</organism>
<evidence type="ECO:0000256" key="1">
    <source>
        <dbReference type="ARBA" id="ARBA00006806"/>
    </source>
</evidence>
<dbReference type="SUPFAM" id="SSF46988">
    <property type="entry name" value="Tubulin chaperone cofactor A"/>
    <property type="match status" value="1"/>
</dbReference>
<dbReference type="GO" id="GO:0007021">
    <property type="term" value="P:tubulin complex assembly"/>
    <property type="evidence" value="ECO:0007669"/>
    <property type="project" value="UniProtKB-UniRule"/>
</dbReference>
<keyword evidence="6" id="KW-1185">Reference proteome</keyword>
<dbReference type="GO" id="GO:0005829">
    <property type="term" value="C:cytosol"/>
    <property type="evidence" value="ECO:0007669"/>
    <property type="project" value="TreeGrafter"/>
</dbReference>
<dbReference type="GO" id="GO:0048487">
    <property type="term" value="F:beta-tubulin binding"/>
    <property type="evidence" value="ECO:0007669"/>
    <property type="project" value="InterPro"/>
</dbReference>
<dbReference type="Proteomes" id="UP000750522">
    <property type="component" value="Unassembled WGS sequence"/>
</dbReference>
<dbReference type="GO" id="GO:0007023">
    <property type="term" value="P:post-chaperonin tubulin folding pathway"/>
    <property type="evidence" value="ECO:0007669"/>
    <property type="project" value="UniProtKB-UniRule"/>
</dbReference>
<reference evidence="5" key="2">
    <citation type="journal article" date="2020" name="Front. Microbiol.">
        <title>Phenotypic and Genetic Characterization of the Cheese Ripening Yeast Geotrichum candidum.</title>
        <authorList>
            <person name="Perkins V."/>
            <person name="Vignola S."/>
            <person name="Lessard M.H."/>
            <person name="Plante P.L."/>
            <person name="Corbeil J."/>
            <person name="Dugat-Bony E."/>
            <person name="Frenette M."/>
            <person name="Labrie S."/>
        </authorList>
    </citation>
    <scope>NUCLEOTIDE SEQUENCE</scope>
    <source>
        <strain evidence="5">LMA-70</strain>
    </source>
</reference>
<dbReference type="Pfam" id="PF02970">
    <property type="entry name" value="TBCA"/>
    <property type="match status" value="1"/>
</dbReference>